<protein>
    <submittedName>
        <fullName evidence="8">RagB/SusD family nutrient uptake outer membrane protein</fullName>
    </submittedName>
</protein>
<dbReference type="Gene3D" id="1.25.40.900">
    <property type="match status" value="1"/>
</dbReference>
<accession>A0A5M8QV06</accession>
<dbReference type="InterPro" id="IPR012944">
    <property type="entry name" value="SusD_RagB_dom"/>
</dbReference>
<dbReference type="AlphaFoldDB" id="A0A5M8QV06"/>
<evidence type="ECO:0000313" key="8">
    <source>
        <dbReference type="EMBL" id="KAA6438890.1"/>
    </source>
</evidence>
<dbReference type="InterPro" id="IPR033985">
    <property type="entry name" value="SusD-like_N"/>
</dbReference>
<evidence type="ECO:0000256" key="4">
    <source>
        <dbReference type="ARBA" id="ARBA00023136"/>
    </source>
</evidence>
<dbReference type="InterPro" id="IPR011990">
    <property type="entry name" value="TPR-like_helical_dom_sf"/>
</dbReference>
<sequence>MTRTYIYFTTVLTVLLLSAGSCRKSFLDLAPYTEVPANKTIRTVSDLQTALNGCYAQLASSNLFGRSLPLIGDLASDNVYMSTRNSGKYLAFDQNLITSNNTEYKGIWYDGYSAILRANNVINANLSPDQSVRQIKGEAFALRGLMYFTLVKTFARPYTYDPEMPGVPLVLTYDPTSTPPRNSIREVYGQIMADLDSAAQMIVADNGSARFSKSAVLGISAKVSLYRADYKMALALSQEIIDAEEYKLLSRTDFISYWASSKPHTPGNKQETLFEVSSDELSNAGPDELAYMYQQAGYGDLLAAKSLLKLYSKTDIRAELVIAGKREAAENPAFIVNKYTFLSGDLDDKKVIRLSEIYLIASESAFRLHQEQKALFYLNKLIKERDPGQQYSSYGLALLEDILLERRKELAFEGDRFYDLNRLQSVIQKKDGQFKGDIPFGHPFRIGPIPEAEINENPGMVQNEGY</sequence>
<name>A0A5M8QV06_9BACT</name>
<dbReference type="GO" id="GO:0009279">
    <property type="term" value="C:cell outer membrane"/>
    <property type="evidence" value="ECO:0007669"/>
    <property type="project" value="UniProtKB-SubCell"/>
</dbReference>
<evidence type="ECO:0000256" key="1">
    <source>
        <dbReference type="ARBA" id="ARBA00004442"/>
    </source>
</evidence>
<dbReference type="Gene3D" id="2.20.20.130">
    <property type="match status" value="1"/>
</dbReference>
<dbReference type="RefSeq" id="WP_139012853.1">
    <property type="nucleotide sequence ID" value="NZ_VBSN01000041.1"/>
</dbReference>
<gene>
    <name evidence="8" type="ORF">FEM33_15070</name>
</gene>
<reference evidence="8 9" key="1">
    <citation type="submission" date="2019-05" db="EMBL/GenBank/DDBJ databases">
        <authorList>
            <person name="Qu J.-H."/>
        </authorList>
    </citation>
    <scope>NUCLEOTIDE SEQUENCE [LARGE SCALE GENOMIC DNA]</scope>
    <source>
        <strain evidence="8 9">NS28</strain>
    </source>
</reference>
<keyword evidence="5" id="KW-0998">Cell outer membrane</keyword>
<proteinExistence type="inferred from homology"/>
<keyword evidence="4" id="KW-0472">Membrane</keyword>
<evidence type="ECO:0000313" key="9">
    <source>
        <dbReference type="Proteomes" id="UP000323994"/>
    </source>
</evidence>
<dbReference type="OrthoDB" id="621570at2"/>
<evidence type="ECO:0000256" key="3">
    <source>
        <dbReference type="ARBA" id="ARBA00022729"/>
    </source>
</evidence>
<feature type="domain" description="RagB/SusD" evidence="6">
    <location>
        <begin position="349"/>
        <end position="466"/>
    </location>
</feature>
<dbReference type="Pfam" id="PF14322">
    <property type="entry name" value="SusD-like_3"/>
    <property type="match status" value="1"/>
</dbReference>
<evidence type="ECO:0000259" key="6">
    <source>
        <dbReference type="Pfam" id="PF07980"/>
    </source>
</evidence>
<evidence type="ECO:0000259" key="7">
    <source>
        <dbReference type="Pfam" id="PF14322"/>
    </source>
</evidence>
<dbReference type="SUPFAM" id="SSF48452">
    <property type="entry name" value="TPR-like"/>
    <property type="match status" value="1"/>
</dbReference>
<dbReference type="EMBL" id="VBSN01000041">
    <property type="protein sequence ID" value="KAA6438890.1"/>
    <property type="molecule type" value="Genomic_DNA"/>
</dbReference>
<feature type="domain" description="SusD-like N-terminal" evidence="7">
    <location>
        <begin position="26"/>
        <end position="225"/>
    </location>
</feature>
<keyword evidence="9" id="KW-1185">Reference proteome</keyword>
<dbReference type="Gene3D" id="1.25.40.390">
    <property type="match status" value="1"/>
</dbReference>
<dbReference type="Proteomes" id="UP000323994">
    <property type="component" value="Unassembled WGS sequence"/>
</dbReference>
<comment type="caution">
    <text evidence="8">The sequence shown here is derived from an EMBL/GenBank/DDBJ whole genome shotgun (WGS) entry which is preliminary data.</text>
</comment>
<dbReference type="PROSITE" id="PS51257">
    <property type="entry name" value="PROKAR_LIPOPROTEIN"/>
    <property type="match status" value="1"/>
</dbReference>
<keyword evidence="3" id="KW-0732">Signal</keyword>
<comment type="subcellular location">
    <subcellularLocation>
        <location evidence="1">Cell outer membrane</location>
    </subcellularLocation>
</comment>
<evidence type="ECO:0000256" key="5">
    <source>
        <dbReference type="ARBA" id="ARBA00023237"/>
    </source>
</evidence>
<comment type="similarity">
    <text evidence="2">Belongs to the SusD family.</text>
</comment>
<organism evidence="8 9">
    <name type="scientific">Dyadobacter flavalbus</name>
    <dbReference type="NCBI Taxonomy" id="2579942"/>
    <lineage>
        <taxon>Bacteria</taxon>
        <taxon>Pseudomonadati</taxon>
        <taxon>Bacteroidota</taxon>
        <taxon>Cytophagia</taxon>
        <taxon>Cytophagales</taxon>
        <taxon>Spirosomataceae</taxon>
        <taxon>Dyadobacter</taxon>
    </lineage>
</organism>
<evidence type="ECO:0000256" key="2">
    <source>
        <dbReference type="ARBA" id="ARBA00006275"/>
    </source>
</evidence>
<dbReference type="Pfam" id="PF07980">
    <property type="entry name" value="SusD_RagB"/>
    <property type="match status" value="1"/>
</dbReference>